<dbReference type="RefSeq" id="WP_377913277.1">
    <property type="nucleotide sequence ID" value="NZ_JBHSKS010000003.1"/>
</dbReference>
<comment type="subcellular location">
    <subcellularLocation>
        <location evidence="1">Membrane</location>
        <topology evidence="1">Multi-pass membrane protein</topology>
    </subcellularLocation>
</comment>
<dbReference type="InterPro" id="IPR029044">
    <property type="entry name" value="Nucleotide-diphossugar_trans"/>
</dbReference>
<feature type="transmembrane region" description="Helical" evidence="7">
    <location>
        <begin position="53"/>
        <end position="72"/>
    </location>
</feature>
<keyword evidence="2" id="KW-0328">Glycosyltransferase</keyword>
<keyword evidence="3" id="KW-0808">Transferase</keyword>
<dbReference type="InterPro" id="IPR001173">
    <property type="entry name" value="Glyco_trans_2-like"/>
</dbReference>
<evidence type="ECO:0000256" key="2">
    <source>
        <dbReference type="ARBA" id="ARBA00022676"/>
    </source>
</evidence>
<dbReference type="Proteomes" id="UP001596163">
    <property type="component" value="Unassembled WGS sequence"/>
</dbReference>
<comment type="caution">
    <text evidence="9">The sequence shown here is derived from an EMBL/GenBank/DDBJ whole genome shotgun (WGS) entry which is preliminary data.</text>
</comment>
<feature type="transmembrane region" description="Helical" evidence="7">
    <location>
        <begin position="373"/>
        <end position="391"/>
    </location>
</feature>
<protein>
    <submittedName>
        <fullName evidence="9">Glycosyltransferase family 2 protein</fullName>
    </submittedName>
</protein>
<evidence type="ECO:0000256" key="1">
    <source>
        <dbReference type="ARBA" id="ARBA00004141"/>
    </source>
</evidence>
<dbReference type="EMBL" id="JBHSKS010000003">
    <property type="protein sequence ID" value="MFC5191336.1"/>
    <property type="molecule type" value="Genomic_DNA"/>
</dbReference>
<evidence type="ECO:0000313" key="9">
    <source>
        <dbReference type="EMBL" id="MFC5191336.1"/>
    </source>
</evidence>
<dbReference type="InterPro" id="IPR050321">
    <property type="entry name" value="Glycosyltr_2/OpgH_subfam"/>
</dbReference>
<dbReference type="SUPFAM" id="SSF53448">
    <property type="entry name" value="Nucleotide-diphospho-sugar transferases"/>
    <property type="match status" value="1"/>
</dbReference>
<keyword evidence="5 7" id="KW-1133">Transmembrane helix</keyword>
<keyword evidence="6 7" id="KW-0472">Membrane</keyword>
<gene>
    <name evidence="9" type="ORF">ACFPIK_06125</name>
</gene>
<dbReference type="Pfam" id="PF13632">
    <property type="entry name" value="Glyco_trans_2_3"/>
    <property type="match status" value="1"/>
</dbReference>
<dbReference type="CDD" id="cd06421">
    <property type="entry name" value="CESA_CelA_like"/>
    <property type="match status" value="1"/>
</dbReference>
<proteinExistence type="predicted"/>
<keyword evidence="10" id="KW-1185">Reference proteome</keyword>
<feature type="domain" description="Glycosyltransferase 2-like" evidence="8">
    <location>
        <begin position="172"/>
        <end position="367"/>
    </location>
</feature>
<evidence type="ECO:0000256" key="4">
    <source>
        <dbReference type="ARBA" id="ARBA00022692"/>
    </source>
</evidence>
<feature type="transmembrane region" description="Helical" evidence="7">
    <location>
        <begin position="449"/>
        <end position="469"/>
    </location>
</feature>
<dbReference type="Gene3D" id="3.90.550.10">
    <property type="entry name" value="Spore Coat Polysaccharide Biosynthesis Protein SpsA, Chain A"/>
    <property type="match status" value="1"/>
</dbReference>
<organism evidence="9 10">
    <name type="scientific">Algoriphagus aquatilis</name>
    <dbReference type="NCBI Taxonomy" id="490186"/>
    <lineage>
        <taxon>Bacteria</taxon>
        <taxon>Pseudomonadati</taxon>
        <taxon>Bacteroidota</taxon>
        <taxon>Cytophagia</taxon>
        <taxon>Cytophagales</taxon>
        <taxon>Cyclobacteriaceae</taxon>
        <taxon>Algoriphagus</taxon>
    </lineage>
</organism>
<feature type="transmembrane region" description="Helical" evidence="7">
    <location>
        <begin position="21"/>
        <end position="41"/>
    </location>
</feature>
<evidence type="ECO:0000256" key="3">
    <source>
        <dbReference type="ARBA" id="ARBA00022679"/>
    </source>
</evidence>
<evidence type="ECO:0000259" key="8">
    <source>
        <dbReference type="Pfam" id="PF13632"/>
    </source>
</evidence>
<evidence type="ECO:0000256" key="7">
    <source>
        <dbReference type="SAM" id="Phobius"/>
    </source>
</evidence>
<feature type="transmembrane region" description="Helical" evidence="7">
    <location>
        <begin position="411"/>
        <end position="429"/>
    </location>
</feature>
<reference evidence="10" key="1">
    <citation type="journal article" date="2019" name="Int. J. Syst. Evol. Microbiol.">
        <title>The Global Catalogue of Microorganisms (GCM) 10K type strain sequencing project: providing services to taxonomists for standard genome sequencing and annotation.</title>
        <authorList>
            <consortium name="The Broad Institute Genomics Platform"/>
            <consortium name="The Broad Institute Genome Sequencing Center for Infectious Disease"/>
            <person name="Wu L."/>
            <person name="Ma J."/>
        </authorList>
    </citation>
    <scope>NUCLEOTIDE SEQUENCE [LARGE SCALE GENOMIC DNA]</scope>
    <source>
        <strain evidence="10">CGMCC 1.7030</strain>
    </source>
</reference>
<feature type="transmembrane region" description="Helical" evidence="7">
    <location>
        <begin position="341"/>
        <end position="361"/>
    </location>
</feature>
<sequence>MINPSFQKLWKFTQAKSVSRWEKLGLGILVIAGIGSILRMAEWWFRAQHVGNLWLYLILSFVFWYGMARLIISWVNYLGIKKPVKPETPRGLRVAIFTTSSPGEPLSMFEKTLEACAQINYPHTTYLLDDTRDPEFRKVAEKHGAVWLELVGIPGAKAGKINAALSKTEEDFILVLDPDHIPFPNFLDEVLGFFNDPQVGYVQVSQGYYNQYRSFTALAAAEQTYTFYGPTQMGMHGYNCAVAIGANCTFRRKALETAGGHGVGLAEDLVTAIRIHAEGWKSIYHPVIVARGLVPEDFGSFCKQQLKWARGVHEVLFDEVPRLFSKLSFWQKLSYLTIGTYYLEGFTTLIYLLIPFLYFWTGLLPAQMSFLEFITYGFPVVIFSSAIYLYVQKWLCDPDTEKGIHWRGMIMKFACWPVFFLGFILSLLNKKIPYIPTAKQAVIGSISPFAKPLLIQMALFILTIGIVLYQRIGVLSDVQLLSTAEITYGMLFFALIPFLMASAAMYAVWESGRLDIASPWEKVDILNLLKTKENKEK</sequence>
<evidence type="ECO:0000256" key="6">
    <source>
        <dbReference type="ARBA" id="ARBA00023136"/>
    </source>
</evidence>
<dbReference type="PANTHER" id="PTHR43867:SF2">
    <property type="entry name" value="CELLULOSE SYNTHASE CATALYTIC SUBUNIT A [UDP-FORMING]"/>
    <property type="match status" value="1"/>
</dbReference>
<feature type="transmembrane region" description="Helical" evidence="7">
    <location>
        <begin position="490"/>
        <end position="509"/>
    </location>
</feature>
<keyword evidence="4 7" id="KW-0812">Transmembrane</keyword>
<dbReference type="PANTHER" id="PTHR43867">
    <property type="entry name" value="CELLULOSE SYNTHASE CATALYTIC SUBUNIT A [UDP-FORMING]"/>
    <property type="match status" value="1"/>
</dbReference>
<name>A0ABW0BV67_9BACT</name>
<evidence type="ECO:0000256" key="5">
    <source>
        <dbReference type="ARBA" id="ARBA00022989"/>
    </source>
</evidence>
<accession>A0ABW0BV67</accession>
<evidence type="ECO:0000313" key="10">
    <source>
        <dbReference type="Proteomes" id="UP001596163"/>
    </source>
</evidence>